<evidence type="ECO:0000256" key="1">
    <source>
        <dbReference type="SAM" id="Phobius"/>
    </source>
</evidence>
<feature type="transmembrane region" description="Helical" evidence="1">
    <location>
        <begin position="45"/>
        <end position="62"/>
    </location>
</feature>
<dbReference type="Proteomes" id="UP000186684">
    <property type="component" value="Unassembled WGS sequence"/>
</dbReference>
<evidence type="ECO:0000313" key="3">
    <source>
        <dbReference type="Proteomes" id="UP000186684"/>
    </source>
</evidence>
<keyword evidence="1" id="KW-1133">Transmembrane helix</keyword>
<dbReference type="EMBL" id="FTOQ01000020">
    <property type="protein sequence ID" value="SIT13958.1"/>
    <property type="molecule type" value="Genomic_DNA"/>
</dbReference>
<dbReference type="STRING" id="633194.SAMN05421759_12012"/>
<dbReference type="AlphaFoldDB" id="A0A1N7PTM3"/>
<gene>
    <name evidence="2" type="ORF">SAMN05421759_12012</name>
</gene>
<sequence>MDSLAALKGEIAFLVGIDNNWLHILLGVLIFGAVAFLFRHARTPFAIAFCATGFLQLANEMSDGMQQITRSGQISFGEAVSDTVLTLALPAVFLLIMKTRHSIPRRASPLSVPVAVLENQD</sequence>
<evidence type="ECO:0008006" key="4">
    <source>
        <dbReference type="Google" id="ProtNLM"/>
    </source>
</evidence>
<evidence type="ECO:0000313" key="2">
    <source>
        <dbReference type="EMBL" id="SIT13958.1"/>
    </source>
</evidence>
<reference evidence="3" key="1">
    <citation type="submission" date="2017-01" db="EMBL/GenBank/DDBJ databases">
        <authorList>
            <person name="Varghese N."/>
            <person name="Submissions S."/>
        </authorList>
    </citation>
    <scope>NUCLEOTIDE SEQUENCE [LARGE SCALE GENOMIC DNA]</scope>
    <source>
        <strain evidence="3">DSM 29430</strain>
    </source>
</reference>
<proteinExistence type="predicted"/>
<name>A0A1N7PTM3_9RHOB</name>
<feature type="transmembrane region" description="Helical" evidence="1">
    <location>
        <begin position="74"/>
        <end position="96"/>
    </location>
</feature>
<organism evidence="2 3">
    <name type="scientific">Roseivivax lentus</name>
    <dbReference type="NCBI Taxonomy" id="633194"/>
    <lineage>
        <taxon>Bacteria</taxon>
        <taxon>Pseudomonadati</taxon>
        <taxon>Pseudomonadota</taxon>
        <taxon>Alphaproteobacteria</taxon>
        <taxon>Rhodobacterales</taxon>
        <taxon>Roseobacteraceae</taxon>
        <taxon>Roseivivax</taxon>
    </lineage>
</organism>
<keyword evidence="3" id="KW-1185">Reference proteome</keyword>
<feature type="transmembrane region" description="Helical" evidence="1">
    <location>
        <begin position="20"/>
        <end position="38"/>
    </location>
</feature>
<dbReference type="RefSeq" id="WP_076450677.1">
    <property type="nucleotide sequence ID" value="NZ_FTOQ01000020.1"/>
</dbReference>
<accession>A0A1N7PTM3</accession>
<keyword evidence="1" id="KW-0472">Membrane</keyword>
<protein>
    <recommendedName>
        <fullName evidence="4">VanZ like family protein</fullName>
    </recommendedName>
</protein>
<keyword evidence="1" id="KW-0812">Transmembrane</keyword>